<keyword evidence="2" id="KW-1185">Reference proteome</keyword>
<dbReference type="EMBL" id="VAJM01000018">
    <property type="protein sequence ID" value="TLM88468.1"/>
    <property type="molecule type" value="Genomic_DNA"/>
</dbReference>
<organism evidence="1 2">
    <name type="scientific">Hymenobacter jeollabukensis</name>
    <dbReference type="NCBI Taxonomy" id="2025313"/>
    <lineage>
        <taxon>Bacteria</taxon>
        <taxon>Pseudomonadati</taxon>
        <taxon>Bacteroidota</taxon>
        <taxon>Cytophagia</taxon>
        <taxon>Cytophagales</taxon>
        <taxon>Hymenobacteraceae</taxon>
        <taxon>Hymenobacter</taxon>
    </lineage>
</organism>
<gene>
    <name evidence="1" type="ORF">FDY95_24205</name>
</gene>
<reference evidence="1 2" key="1">
    <citation type="submission" date="2019-05" db="EMBL/GenBank/DDBJ databases">
        <title>Hymenobacter edaphi sp. nov., isolated from abandoned arsenic-contaminated farmland soil.</title>
        <authorList>
            <person name="Nie L."/>
        </authorList>
    </citation>
    <scope>NUCLEOTIDE SEQUENCE [LARGE SCALE GENOMIC DNA]</scope>
    <source>
        <strain evidence="1 2">1-3-3-8</strain>
    </source>
</reference>
<sequence length="67" mass="7569">MAELLLRYPDPEQRLAAATALNTPNEFLAEAPDLTTVAEWLQFIGEDTSAGELRERFQRQGWLVPLP</sequence>
<name>A0A5R8WI69_9BACT</name>
<accession>A0A5R8WI69</accession>
<proteinExistence type="predicted"/>
<evidence type="ECO:0000313" key="1">
    <source>
        <dbReference type="EMBL" id="TLM88468.1"/>
    </source>
</evidence>
<dbReference type="RefSeq" id="WP_138082001.1">
    <property type="nucleotide sequence ID" value="NZ_VAJM01000018.1"/>
</dbReference>
<dbReference type="OrthoDB" id="9873367at2"/>
<evidence type="ECO:0000313" key="2">
    <source>
        <dbReference type="Proteomes" id="UP000305517"/>
    </source>
</evidence>
<dbReference type="Proteomes" id="UP000305517">
    <property type="component" value="Unassembled WGS sequence"/>
</dbReference>
<comment type="caution">
    <text evidence="1">The sequence shown here is derived from an EMBL/GenBank/DDBJ whole genome shotgun (WGS) entry which is preliminary data.</text>
</comment>
<protein>
    <submittedName>
        <fullName evidence="1">Uncharacterized protein</fullName>
    </submittedName>
</protein>
<dbReference type="AlphaFoldDB" id="A0A5R8WI69"/>